<dbReference type="InterPro" id="IPR008930">
    <property type="entry name" value="Terpenoid_cyclase/PrenylTrfase"/>
</dbReference>
<name>A0A7K4HNI5_9EURY</name>
<dbReference type="InterPro" id="IPR050902">
    <property type="entry name" value="ABC_Transporter_SBP"/>
</dbReference>
<sequence>MATAAAYPFGADDAAVRSGLDYIRSCQHDDGGFAEAGRSTNPGTSWFAVMAIVAAGEDPHGWQVNGTSAIDYWKSAEDAVNPEGTAELGKMVTLIAAAGEDPHAFGGHDYLTELKGRMKASGQFGDFVYTTYWGLFALVSAGEDISLPVAWLKSQQNDDGGYGWMPGAESDSDDTAAVIMALIAAGERTDVPAVSRALDYLRVNQMEDGGFNYGGSSSSNAASAAWAIQAITAAGEDPSAWSKNGRDVVSTLADLQQPDGSFRWTAYTTDNPCGMTARAIPALLGKPYPVLPGQKAPALQAPETSTTTVPEKTTVPQTVAPTAATAKWQPVTVTDDYGVKVRIEAMPMRIVSLAPANTEILFGLGLGDRVVGVTDYCNYPAEATAKPKVGGYSTVNIERVVAANPDLVVAAFGNTGEVVDHLRSLGLTVIALNPDSAGGTLRDIRLVGTATGTGAEAERLVTSMEARIDAVKERTEKATDTPTVVHAVWYDPIWISGNNTFQDEMIALAGGTNAFPDMEGWQIITMERFITTDPEVIIVNSGTGMGEGGTDLIYRYFMDEPRFKNLKAIKNNRVYIVDSDLIDRGGPRLVDALEEVAAAIHPDLFEGGPAPATAAQQSPGFGAFAASVALAAAGLILLRRAE</sequence>
<proteinExistence type="predicted"/>
<evidence type="ECO:0000256" key="1">
    <source>
        <dbReference type="ARBA" id="ARBA00022729"/>
    </source>
</evidence>
<dbReference type="Pfam" id="PF13243">
    <property type="entry name" value="SQHop_cyclase_C"/>
    <property type="match status" value="1"/>
</dbReference>
<comment type="caution">
    <text evidence="4">The sequence shown here is derived from an EMBL/GenBank/DDBJ whole genome shotgun (WGS) entry which is preliminary data.</text>
</comment>
<dbReference type="InterPro" id="IPR001330">
    <property type="entry name" value="Prenyltrans"/>
</dbReference>
<keyword evidence="2" id="KW-0677">Repeat</keyword>
<dbReference type="SUPFAM" id="SSF48239">
    <property type="entry name" value="Terpenoid cyclases/Protein prenyltransferases"/>
    <property type="match status" value="1"/>
</dbReference>
<dbReference type="InterPro" id="IPR054828">
    <property type="entry name" value="Vit_B12_bind_prot"/>
</dbReference>
<dbReference type="NCBIfam" id="NF038402">
    <property type="entry name" value="TroA_like"/>
    <property type="match status" value="1"/>
</dbReference>
<dbReference type="InterPro" id="IPR032696">
    <property type="entry name" value="SQ_cyclase_C"/>
</dbReference>
<keyword evidence="1" id="KW-0732">Signal</keyword>
<dbReference type="Pfam" id="PF01497">
    <property type="entry name" value="Peripla_BP_2"/>
    <property type="match status" value="1"/>
</dbReference>
<keyword evidence="5" id="KW-1185">Reference proteome</keyword>
<accession>A0A7K4HNI5</accession>
<dbReference type="PANTHER" id="PTHR30535:SF34">
    <property type="entry name" value="MOLYBDATE-BINDING PROTEIN MOLA"/>
    <property type="match status" value="1"/>
</dbReference>
<evidence type="ECO:0000313" key="5">
    <source>
        <dbReference type="Proteomes" id="UP000570823"/>
    </source>
</evidence>
<dbReference type="Gene3D" id="1.50.10.20">
    <property type="match status" value="2"/>
</dbReference>
<evidence type="ECO:0000256" key="2">
    <source>
        <dbReference type="ARBA" id="ARBA00022737"/>
    </source>
</evidence>
<reference evidence="4 5" key="1">
    <citation type="submission" date="2020-06" db="EMBL/GenBank/DDBJ databases">
        <title>Methanofollis fontis sp. nov., a methanogen isolated from marine sediments near a cold seep at Four-Way Closure Ridge offshore southwestern Taiwan.</title>
        <authorList>
            <person name="Chen S.-C."/>
            <person name="Teng N.-H."/>
            <person name="Lin Y.-S."/>
            <person name="Lai M.-C."/>
            <person name="Chen H.-H."/>
            <person name="Wang C.-C."/>
        </authorList>
    </citation>
    <scope>NUCLEOTIDE SEQUENCE [LARGE SCALE GENOMIC DNA]</scope>
    <source>
        <strain evidence="4 5">DSM 2702</strain>
    </source>
</reference>
<gene>
    <name evidence="4" type="ORF">HWN36_04620</name>
</gene>
<dbReference type="CDD" id="cd01144">
    <property type="entry name" value="BtuF"/>
    <property type="match status" value="1"/>
</dbReference>
<evidence type="ECO:0000313" key="4">
    <source>
        <dbReference type="EMBL" id="NVO66607.1"/>
    </source>
</evidence>
<protein>
    <submittedName>
        <fullName evidence="4">ABC transporter substrate-binding protein</fullName>
    </submittedName>
</protein>
<dbReference type="CDD" id="cd00688">
    <property type="entry name" value="ISOPREN_C2_like"/>
    <property type="match status" value="1"/>
</dbReference>
<dbReference type="PANTHER" id="PTHR30535">
    <property type="entry name" value="VITAMIN B12-BINDING PROTEIN"/>
    <property type="match status" value="1"/>
</dbReference>
<dbReference type="Proteomes" id="UP000570823">
    <property type="component" value="Unassembled WGS sequence"/>
</dbReference>
<dbReference type="InterPro" id="IPR002491">
    <property type="entry name" value="ABC_transptr_periplasmic_BD"/>
</dbReference>
<dbReference type="RefSeq" id="WP_176789575.1">
    <property type="nucleotide sequence ID" value="NZ_JABXWR010000001.1"/>
</dbReference>
<dbReference type="GO" id="GO:0003824">
    <property type="term" value="F:catalytic activity"/>
    <property type="evidence" value="ECO:0007669"/>
    <property type="project" value="InterPro"/>
</dbReference>
<dbReference type="AlphaFoldDB" id="A0A7K4HNI5"/>
<dbReference type="EMBL" id="JABXWR010000001">
    <property type="protein sequence ID" value="NVO66607.1"/>
    <property type="molecule type" value="Genomic_DNA"/>
</dbReference>
<feature type="domain" description="Fe/B12 periplasmic-binding" evidence="3">
    <location>
        <begin position="349"/>
        <end position="604"/>
    </location>
</feature>
<dbReference type="Pfam" id="PF00432">
    <property type="entry name" value="Prenyltrans"/>
    <property type="match status" value="1"/>
</dbReference>
<dbReference type="PROSITE" id="PS50983">
    <property type="entry name" value="FE_B12_PBP"/>
    <property type="match status" value="1"/>
</dbReference>
<dbReference type="SUPFAM" id="SSF53807">
    <property type="entry name" value="Helical backbone' metal receptor"/>
    <property type="match status" value="1"/>
</dbReference>
<evidence type="ECO:0000259" key="3">
    <source>
        <dbReference type="PROSITE" id="PS50983"/>
    </source>
</evidence>
<organism evidence="4 5">
    <name type="scientific">Methanofollis tationis</name>
    <dbReference type="NCBI Taxonomy" id="81417"/>
    <lineage>
        <taxon>Archaea</taxon>
        <taxon>Methanobacteriati</taxon>
        <taxon>Methanobacteriota</taxon>
        <taxon>Stenosarchaea group</taxon>
        <taxon>Methanomicrobia</taxon>
        <taxon>Methanomicrobiales</taxon>
        <taxon>Methanomicrobiaceae</taxon>
        <taxon>Methanofollis</taxon>
    </lineage>
</organism>
<dbReference type="Gene3D" id="3.40.50.1980">
    <property type="entry name" value="Nitrogenase molybdenum iron protein domain"/>
    <property type="match status" value="2"/>
</dbReference>